<proteinExistence type="predicted"/>
<gene>
    <name evidence="2" type="ORF">ABVK25_004175</name>
</gene>
<keyword evidence="3" id="KW-1185">Reference proteome</keyword>
<evidence type="ECO:0000256" key="1">
    <source>
        <dbReference type="SAM" id="MobiDB-lite"/>
    </source>
</evidence>
<dbReference type="Proteomes" id="UP001590951">
    <property type="component" value="Unassembled WGS sequence"/>
</dbReference>
<organism evidence="2 3">
    <name type="scientific">Lepraria finkii</name>
    <dbReference type="NCBI Taxonomy" id="1340010"/>
    <lineage>
        <taxon>Eukaryota</taxon>
        <taxon>Fungi</taxon>
        <taxon>Dikarya</taxon>
        <taxon>Ascomycota</taxon>
        <taxon>Pezizomycotina</taxon>
        <taxon>Lecanoromycetes</taxon>
        <taxon>OSLEUM clade</taxon>
        <taxon>Lecanoromycetidae</taxon>
        <taxon>Lecanorales</taxon>
        <taxon>Lecanorineae</taxon>
        <taxon>Stereocaulaceae</taxon>
        <taxon>Lepraria</taxon>
    </lineage>
</organism>
<accession>A0ABR4BD49</accession>
<comment type="caution">
    <text evidence="2">The sequence shown here is derived from an EMBL/GenBank/DDBJ whole genome shotgun (WGS) entry which is preliminary data.</text>
</comment>
<feature type="region of interest" description="Disordered" evidence="1">
    <location>
        <begin position="66"/>
        <end position="107"/>
    </location>
</feature>
<evidence type="ECO:0000313" key="2">
    <source>
        <dbReference type="EMBL" id="KAL2055367.1"/>
    </source>
</evidence>
<reference evidence="2 3" key="1">
    <citation type="submission" date="2024-09" db="EMBL/GenBank/DDBJ databases">
        <title>Rethinking Asexuality: The Enigmatic Case of Functional Sexual Genes in Lepraria (Stereocaulaceae).</title>
        <authorList>
            <person name="Doellman M."/>
            <person name="Sun Y."/>
            <person name="Barcenas-Pena A."/>
            <person name="Lumbsch H.T."/>
            <person name="Grewe F."/>
        </authorList>
    </citation>
    <scope>NUCLEOTIDE SEQUENCE [LARGE SCALE GENOMIC DNA]</scope>
    <source>
        <strain evidence="2 3">Grewe 0041</strain>
    </source>
</reference>
<evidence type="ECO:0000313" key="3">
    <source>
        <dbReference type="Proteomes" id="UP001590951"/>
    </source>
</evidence>
<sequence length="107" mass="12387">MDRMEINNMLNVPNNQWDQLNQEGFRFPAHDEMMPHALLDPAPEINKPKMKHEAFQLTSETSRLSTLSAQTTVSIRKPESKHDMRTFPTPRMGSNVNERYHSLNLPA</sequence>
<protein>
    <submittedName>
        <fullName evidence="2">Uncharacterized protein</fullName>
    </submittedName>
</protein>
<feature type="compositionally biased region" description="Basic and acidic residues" evidence="1">
    <location>
        <begin position="76"/>
        <end position="85"/>
    </location>
</feature>
<name>A0ABR4BD49_9LECA</name>
<dbReference type="EMBL" id="JBHFEH010000011">
    <property type="protein sequence ID" value="KAL2055367.1"/>
    <property type="molecule type" value="Genomic_DNA"/>
</dbReference>